<comment type="caution">
    <text evidence="1">The sequence shown here is derived from an EMBL/GenBank/DDBJ whole genome shotgun (WGS) entry which is preliminary data.</text>
</comment>
<dbReference type="GeneID" id="31006900"/>
<name>A0A225AHU7_TALAT</name>
<accession>A0A225AHU7</accession>
<dbReference type="OrthoDB" id="4358152at2759"/>
<reference evidence="1 2" key="1">
    <citation type="submission" date="2015-06" db="EMBL/GenBank/DDBJ databases">
        <title>Talaromyces atroroseus IBT 11181 draft genome.</title>
        <authorList>
            <person name="Rasmussen K.B."/>
            <person name="Rasmussen S."/>
            <person name="Petersen B."/>
            <person name="Sicheritz-Ponten T."/>
            <person name="Mortensen U.H."/>
            <person name="Thrane U."/>
        </authorList>
    </citation>
    <scope>NUCLEOTIDE SEQUENCE [LARGE SCALE GENOMIC DNA]</scope>
    <source>
        <strain evidence="1 2">IBT 11181</strain>
    </source>
</reference>
<evidence type="ECO:0000313" key="2">
    <source>
        <dbReference type="Proteomes" id="UP000214365"/>
    </source>
</evidence>
<dbReference type="RefSeq" id="XP_020117905.1">
    <property type="nucleotide sequence ID" value="XM_020262053.1"/>
</dbReference>
<keyword evidence="2" id="KW-1185">Reference proteome</keyword>
<gene>
    <name evidence="1" type="ORF">UA08_07144</name>
</gene>
<sequence length="423" mass="49143">MATVRKTRHSKESLLWRLPTEILIDIMKYSPNFSCLWSLINASQRFHAIFMGAAQEIVEAVMSDVPACIQALMRLVVTARTAPGSYTDIKDVIKHMSRQKPYQPWQTQDPQFMHSFVGLAHTTHSVAHACLDYYVERSLAMKPQCLNSSHLETLFTPQSLLYSKQQSQGQPYRPKKTGPATYVEEQRVLRLLWRLQTIFTLRFVASELTHWPEEDRTRLLTTDMYSMLYLFHNSSSRCIWSPVWESEQYLTVIEYLNQVNLMTSSQTLTENSLANFLLQPFPGMEHKAYHSHCFPPPPPPSQKVPPGLERYVDINYEIEEIPVGYDFYKTVTTDAKKSPLQNVPFAPYRRYGFAIWDVNRLTDMGFLVSQDGMYGLMEQYKLYFTWRSILTPEEDAQGVVILPRFTEQKMGLLSAPEFKYLLR</sequence>
<dbReference type="AlphaFoldDB" id="A0A225AHU7"/>
<organism evidence="1 2">
    <name type="scientific">Talaromyces atroroseus</name>
    <dbReference type="NCBI Taxonomy" id="1441469"/>
    <lineage>
        <taxon>Eukaryota</taxon>
        <taxon>Fungi</taxon>
        <taxon>Dikarya</taxon>
        <taxon>Ascomycota</taxon>
        <taxon>Pezizomycotina</taxon>
        <taxon>Eurotiomycetes</taxon>
        <taxon>Eurotiomycetidae</taxon>
        <taxon>Eurotiales</taxon>
        <taxon>Trichocomaceae</taxon>
        <taxon>Talaromyces</taxon>
        <taxon>Talaromyces sect. Trachyspermi</taxon>
    </lineage>
</organism>
<dbReference type="STRING" id="1441469.A0A225AHU7"/>
<evidence type="ECO:0000313" key="1">
    <source>
        <dbReference type="EMBL" id="OKL57784.1"/>
    </source>
</evidence>
<proteinExistence type="predicted"/>
<protein>
    <recommendedName>
        <fullName evidence="3">F-box domain-containing protein</fullName>
    </recommendedName>
</protein>
<dbReference type="EMBL" id="LFMY01000011">
    <property type="protein sequence ID" value="OKL57784.1"/>
    <property type="molecule type" value="Genomic_DNA"/>
</dbReference>
<dbReference type="Proteomes" id="UP000214365">
    <property type="component" value="Unassembled WGS sequence"/>
</dbReference>
<evidence type="ECO:0008006" key="3">
    <source>
        <dbReference type="Google" id="ProtNLM"/>
    </source>
</evidence>